<keyword evidence="2" id="KW-0812">Transmembrane</keyword>
<dbReference type="Pfam" id="PF13692">
    <property type="entry name" value="Glyco_trans_1_4"/>
    <property type="match status" value="1"/>
</dbReference>
<evidence type="ECO:0000313" key="3">
    <source>
        <dbReference type="EMBL" id="KKU03521.1"/>
    </source>
</evidence>
<feature type="transmembrane region" description="Helical" evidence="2">
    <location>
        <begin position="61"/>
        <end position="82"/>
    </location>
</feature>
<evidence type="ECO:0000256" key="1">
    <source>
        <dbReference type="ARBA" id="ARBA00022679"/>
    </source>
</evidence>
<accession>A0A0G1M5G6</accession>
<dbReference type="GO" id="GO:0009103">
    <property type="term" value="P:lipopolysaccharide biosynthetic process"/>
    <property type="evidence" value="ECO:0007669"/>
    <property type="project" value="TreeGrafter"/>
</dbReference>
<keyword evidence="1 3" id="KW-0808">Transferase</keyword>
<name>A0A0G1M5G6_9BACT</name>
<evidence type="ECO:0000313" key="4">
    <source>
        <dbReference type="Proteomes" id="UP000034264"/>
    </source>
</evidence>
<organism evidence="3 4">
    <name type="scientific">Candidatus Amesbacteria bacterium GW2011_GWC2_45_19</name>
    <dbReference type="NCBI Taxonomy" id="1618366"/>
    <lineage>
        <taxon>Bacteria</taxon>
        <taxon>Candidatus Amesiibacteriota</taxon>
    </lineage>
</organism>
<reference evidence="3 4" key="1">
    <citation type="journal article" date="2015" name="Nature">
        <title>rRNA introns, odd ribosomes, and small enigmatic genomes across a large radiation of phyla.</title>
        <authorList>
            <person name="Brown C.T."/>
            <person name="Hug L.A."/>
            <person name="Thomas B.C."/>
            <person name="Sharon I."/>
            <person name="Castelle C.J."/>
            <person name="Singh A."/>
            <person name="Wilkins M.J."/>
            <person name="Williams K.H."/>
            <person name="Banfield J.F."/>
        </authorList>
    </citation>
    <scope>NUCLEOTIDE SEQUENCE [LARGE SCALE GENOMIC DNA]</scope>
</reference>
<comment type="caution">
    <text evidence="3">The sequence shown here is derived from an EMBL/GenBank/DDBJ whole genome shotgun (WGS) entry which is preliminary data.</text>
</comment>
<proteinExistence type="predicted"/>
<dbReference type="Gene3D" id="3.40.50.2000">
    <property type="entry name" value="Glycogen Phosphorylase B"/>
    <property type="match status" value="1"/>
</dbReference>
<dbReference type="PANTHER" id="PTHR46401:SF2">
    <property type="entry name" value="GLYCOSYLTRANSFERASE WBBK-RELATED"/>
    <property type="match status" value="1"/>
</dbReference>
<dbReference type="PANTHER" id="PTHR46401">
    <property type="entry name" value="GLYCOSYLTRANSFERASE WBBK-RELATED"/>
    <property type="match status" value="1"/>
</dbReference>
<feature type="transmembrane region" description="Helical" evidence="2">
    <location>
        <begin position="102"/>
        <end position="119"/>
    </location>
</feature>
<dbReference type="SUPFAM" id="SSF53756">
    <property type="entry name" value="UDP-Glycosyltransferase/glycogen phosphorylase"/>
    <property type="match status" value="1"/>
</dbReference>
<dbReference type="Proteomes" id="UP000034264">
    <property type="component" value="Unassembled WGS sequence"/>
</dbReference>
<evidence type="ECO:0000256" key="2">
    <source>
        <dbReference type="SAM" id="Phobius"/>
    </source>
</evidence>
<keyword evidence="2" id="KW-0472">Membrane</keyword>
<dbReference type="GO" id="GO:0016757">
    <property type="term" value="F:glycosyltransferase activity"/>
    <property type="evidence" value="ECO:0007669"/>
    <property type="project" value="TreeGrafter"/>
</dbReference>
<dbReference type="AlphaFoldDB" id="A0A0G1M5G6"/>
<gene>
    <name evidence="3" type="ORF">UX05_C0001G0150</name>
</gene>
<sequence length="383" mass="45080">MNKSIVYINYSPYENSGKILDYLLDNFVNVFHFSIGFHNLKNKKNYNRLIIFKNGKLEKEFVLFQLPIPSSLVFILLPIRSLINFLQIIRYTVWLKYKYKTINIYFTVNAFIAWIGNLLRGFGVVEKTVFWVWDYYPPIHENKIIMLMRYVYWQFDKISSYSDKVAFVNHRLLNLRKDMGIYERNAKHPIIPIGTDKFAYTKRKNAKKVIFGFIGVLKKSQGPGIIFDHSHALFKKFKTFQYEVVGSGPDEEYLKHRAYETEVQTKFYGYLEGESFNQVLNRCTIGIATYIPDPSNVSYYGDPGKIKRYISLGLPVICTDVLEFSREIERSESGIIVNYDDSKAFVAAVGKIMSKYPFYSKNAYKLSQKYYYKKIYPEMFDLN</sequence>
<protein>
    <submittedName>
        <fullName evidence="3">Glycosyl transferase group 1</fullName>
    </submittedName>
</protein>
<dbReference type="EMBL" id="LCKS01000001">
    <property type="protein sequence ID" value="KKU03521.1"/>
    <property type="molecule type" value="Genomic_DNA"/>
</dbReference>
<keyword evidence="2" id="KW-1133">Transmembrane helix</keyword>